<protein>
    <submittedName>
        <fullName evidence="2">Uncharacterized protein</fullName>
    </submittedName>
</protein>
<feature type="region of interest" description="Disordered" evidence="1">
    <location>
        <begin position="95"/>
        <end position="130"/>
    </location>
</feature>
<comment type="caution">
    <text evidence="2">The sequence shown here is derived from an EMBL/GenBank/DDBJ whole genome shotgun (WGS) entry which is preliminary data.</text>
</comment>
<organism evidence="2 3">
    <name type="scientific">Rubroshorea leprosula</name>
    <dbReference type="NCBI Taxonomy" id="152421"/>
    <lineage>
        <taxon>Eukaryota</taxon>
        <taxon>Viridiplantae</taxon>
        <taxon>Streptophyta</taxon>
        <taxon>Embryophyta</taxon>
        <taxon>Tracheophyta</taxon>
        <taxon>Spermatophyta</taxon>
        <taxon>Magnoliopsida</taxon>
        <taxon>eudicotyledons</taxon>
        <taxon>Gunneridae</taxon>
        <taxon>Pentapetalae</taxon>
        <taxon>rosids</taxon>
        <taxon>malvids</taxon>
        <taxon>Malvales</taxon>
        <taxon>Dipterocarpaceae</taxon>
        <taxon>Rubroshorea</taxon>
    </lineage>
</organism>
<evidence type="ECO:0000313" key="2">
    <source>
        <dbReference type="EMBL" id="GKV27501.1"/>
    </source>
</evidence>
<feature type="region of interest" description="Disordered" evidence="1">
    <location>
        <begin position="280"/>
        <end position="303"/>
    </location>
</feature>
<dbReference type="PANTHER" id="PTHR36373:SF1">
    <property type="entry name" value="EXPRESSED PROTEIN"/>
    <property type="match status" value="1"/>
</dbReference>
<gene>
    <name evidence="2" type="ORF">SLEP1_g36669</name>
</gene>
<evidence type="ECO:0000313" key="3">
    <source>
        <dbReference type="Proteomes" id="UP001054252"/>
    </source>
</evidence>
<accession>A0AAV5KS82</accession>
<dbReference type="AlphaFoldDB" id="A0AAV5KS82"/>
<dbReference type="PANTHER" id="PTHR36373">
    <property type="entry name" value="EXPRESSED PROTEIN"/>
    <property type="match status" value="1"/>
</dbReference>
<proteinExistence type="predicted"/>
<reference evidence="2 3" key="1">
    <citation type="journal article" date="2021" name="Commun. Biol.">
        <title>The genome of Shorea leprosula (Dipterocarpaceae) highlights the ecological relevance of drought in aseasonal tropical rainforests.</title>
        <authorList>
            <person name="Ng K.K.S."/>
            <person name="Kobayashi M.J."/>
            <person name="Fawcett J.A."/>
            <person name="Hatakeyama M."/>
            <person name="Paape T."/>
            <person name="Ng C.H."/>
            <person name="Ang C.C."/>
            <person name="Tnah L.H."/>
            <person name="Lee C.T."/>
            <person name="Nishiyama T."/>
            <person name="Sese J."/>
            <person name="O'Brien M.J."/>
            <person name="Copetti D."/>
            <person name="Mohd Noor M.I."/>
            <person name="Ong R.C."/>
            <person name="Putra M."/>
            <person name="Sireger I.Z."/>
            <person name="Indrioko S."/>
            <person name="Kosugi Y."/>
            <person name="Izuno A."/>
            <person name="Isagi Y."/>
            <person name="Lee S.L."/>
            <person name="Shimizu K.K."/>
        </authorList>
    </citation>
    <scope>NUCLEOTIDE SEQUENCE [LARGE SCALE GENOMIC DNA]</scope>
    <source>
        <strain evidence="2">214</strain>
    </source>
</reference>
<name>A0AAV5KS82_9ROSI</name>
<dbReference type="Proteomes" id="UP001054252">
    <property type="component" value="Unassembled WGS sequence"/>
</dbReference>
<feature type="compositionally biased region" description="Polar residues" evidence="1">
    <location>
        <begin position="119"/>
        <end position="130"/>
    </location>
</feature>
<feature type="region of interest" description="Disordered" evidence="1">
    <location>
        <begin position="317"/>
        <end position="336"/>
    </location>
</feature>
<dbReference type="EMBL" id="BPVZ01000076">
    <property type="protein sequence ID" value="GKV27501.1"/>
    <property type="molecule type" value="Genomic_DNA"/>
</dbReference>
<feature type="compositionally biased region" description="Polar residues" evidence="1">
    <location>
        <begin position="281"/>
        <end position="303"/>
    </location>
</feature>
<sequence length="358" mass="39980">MEPAKIDWKRIDSRFVVDSVYEHINAPNWVDFLSPEPQDAIGDQAWFCRPDCNHPKTAEDFLNTTPTSNSKLQRSAGVSQISPLKDWNQGNANVKRRGLRHSPNNISHIHPKFSEDSENQNPSLSTPPNQQANFFKAAAAGAIKSSSEKKKQLLVDDNKSESEEVGGLKSTLSARNLFGSRDIFNHITEFCNELKKLATRVRERENEEKTAVVVKEPPPPPPRKILGEITEMEVSEKKLLVDGNAKDKPRRKKRGDEAENIPISVNLEKVVKHKGEERLLQSRTNPPSPQCFSAPSSKASTRSKLMMERGVLEEVKQNKDEGVATVSSSSSSSSSIIDGRQARALDVFWFLKPCTLSD</sequence>
<keyword evidence="3" id="KW-1185">Reference proteome</keyword>
<feature type="region of interest" description="Disordered" evidence="1">
    <location>
        <begin position="240"/>
        <end position="259"/>
    </location>
</feature>
<evidence type="ECO:0000256" key="1">
    <source>
        <dbReference type="SAM" id="MobiDB-lite"/>
    </source>
</evidence>